<feature type="transmembrane region" description="Helical" evidence="2">
    <location>
        <begin position="153"/>
        <end position="176"/>
    </location>
</feature>
<evidence type="ECO:0000313" key="5">
    <source>
        <dbReference type="Proteomes" id="UP000039865"/>
    </source>
</evidence>
<dbReference type="OrthoDB" id="287684at2759"/>
<keyword evidence="2" id="KW-1133">Transmembrane helix</keyword>
<dbReference type="InterPro" id="IPR001841">
    <property type="entry name" value="Znf_RING"/>
</dbReference>
<feature type="transmembrane region" description="Helical" evidence="2">
    <location>
        <begin position="60"/>
        <end position="79"/>
    </location>
</feature>
<keyword evidence="1" id="KW-0862">Zinc</keyword>
<dbReference type="InterPro" id="IPR013083">
    <property type="entry name" value="Znf_RING/FYVE/PHD"/>
</dbReference>
<dbReference type="PANTHER" id="PTHR14879">
    <property type="entry name" value="CASPASE REGULATOR, RING FINGER DOMAIN-CONTAINING"/>
    <property type="match status" value="1"/>
</dbReference>
<keyword evidence="1" id="KW-0863">Zinc-finger</keyword>
<dbReference type="SMART" id="SM00184">
    <property type="entry name" value="RING"/>
    <property type="match status" value="1"/>
</dbReference>
<keyword evidence="2" id="KW-0472">Membrane</keyword>
<reference evidence="4 5" key="1">
    <citation type="submission" date="2014-06" db="EMBL/GenBank/DDBJ databases">
        <authorList>
            <person name="Swart Estienne"/>
        </authorList>
    </citation>
    <scope>NUCLEOTIDE SEQUENCE [LARGE SCALE GENOMIC DNA]</scope>
    <source>
        <strain evidence="4 5">130c</strain>
    </source>
</reference>
<sequence length="321" mass="37739">MNDSQDGQLNQPLFDQQTSYQDGRFSFIKVNDTIYLNQYIDRDFKSRPMPNSIRSNRNRAIVMMFVQMILSVISLVLYMRRKVCFIDQSYQIFLEQTNPSNNSDFILTLTGWVIWNSQSQHEFSFFACLFQMFLFNSGSKSSNNSDERLDDTWVLLLTSLPFLGIFIIGCHSMYLLNLIYDELKLRADQEKNNQKQQPKQIQFSEMNPIVLNSVVALNQQNIQNINHPVLGVSYGGMQQRDIYQQFREREAQQEMHVLAIPENNFDNKCIICLDKKKDSVFYPCGHECVCNTCGKEFMKIVRDKFCPMCRDRVKDLMKVYR</sequence>
<name>A0A078B3L0_STYLE</name>
<evidence type="ECO:0000313" key="4">
    <source>
        <dbReference type="EMBL" id="CDW89039.1"/>
    </source>
</evidence>
<dbReference type="PROSITE" id="PS50089">
    <property type="entry name" value="ZF_RING_2"/>
    <property type="match status" value="1"/>
</dbReference>
<proteinExistence type="predicted"/>
<gene>
    <name evidence="4" type="primary">Contig19456.g20631</name>
    <name evidence="4" type="ORF">STYLEM_18167</name>
</gene>
<accession>A0A078B3L0</accession>
<evidence type="ECO:0000259" key="3">
    <source>
        <dbReference type="PROSITE" id="PS50089"/>
    </source>
</evidence>
<dbReference type="GO" id="GO:0008270">
    <property type="term" value="F:zinc ion binding"/>
    <property type="evidence" value="ECO:0007669"/>
    <property type="project" value="UniProtKB-KW"/>
</dbReference>
<dbReference type="InterPro" id="IPR051728">
    <property type="entry name" value="RING-FYVE_E3_ubiquitin-ligase"/>
</dbReference>
<dbReference type="AlphaFoldDB" id="A0A078B3L0"/>
<evidence type="ECO:0000256" key="2">
    <source>
        <dbReference type="SAM" id="Phobius"/>
    </source>
</evidence>
<keyword evidence="1" id="KW-0479">Metal-binding</keyword>
<dbReference type="PANTHER" id="PTHR14879:SF5">
    <property type="entry name" value="RING-TYPE DOMAIN-CONTAINING PROTEIN"/>
    <property type="match status" value="1"/>
</dbReference>
<organism evidence="4 5">
    <name type="scientific">Stylonychia lemnae</name>
    <name type="common">Ciliate</name>
    <dbReference type="NCBI Taxonomy" id="5949"/>
    <lineage>
        <taxon>Eukaryota</taxon>
        <taxon>Sar</taxon>
        <taxon>Alveolata</taxon>
        <taxon>Ciliophora</taxon>
        <taxon>Intramacronucleata</taxon>
        <taxon>Spirotrichea</taxon>
        <taxon>Stichotrichia</taxon>
        <taxon>Sporadotrichida</taxon>
        <taxon>Oxytrichidae</taxon>
        <taxon>Stylonychinae</taxon>
        <taxon>Stylonychia</taxon>
    </lineage>
</organism>
<dbReference type="SUPFAM" id="SSF57850">
    <property type="entry name" value="RING/U-box"/>
    <property type="match status" value="1"/>
</dbReference>
<keyword evidence="5" id="KW-1185">Reference proteome</keyword>
<dbReference type="Gene3D" id="3.30.40.10">
    <property type="entry name" value="Zinc/RING finger domain, C3HC4 (zinc finger)"/>
    <property type="match status" value="1"/>
</dbReference>
<dbReference type="Pfam" id="PF13920">
    <property type="entry name" value="zf-C3HC4_3"/>
    <property type="match status" value="1"/>
</dbReference>
<protein>
    <submittedName>
        <fullName evidence="4">E3 ubiquitin-protein ligase neurl1b-like</fullName>
    </submittedName>
</protein>
<dbReference type="Proteomes" id="UP000039865">
    <property type="component" value="Unassembled WGS sequence"/>
</dbReference>
<feature type="domain" description="RING-type" evidence="3">
    <location>
        <begin position="269"/>
        <end position="310"/>
    </location>
</feature>
<dbReference type="InParanoid" id="A0A078B3L0"/>
<keyword evidence="2" id="KW-0812">Transmembrane</keyword>
<evidence type="ECO:0000256" key="1">
    <source>
        <dbReference type="PROSITE-ProRule" id="PRU00175"/>
    </source>
</evidence>
<dbReference type="EMBL" id="CCKQ01017164">
    <property type="protein sequence ID" value="CDW89039.1"/>
    <property type="molecule type" value="Genomic_DNA"/>
</dbReference>